<organism evidence="1 2">
    <name type="scientific">Paenibacillus arenosi</name>
    <dbReference type="NCBI Taxonomy" id="2774142"/>
    <lineage>
        <taxon>Bacteria</taxon>
        <taxon>Bacillati</taxon>
        <taxon>Bacillota</taxon>
        <taxon>Bacilli</taxon>
        <taxon>Bacillales</taxon>
        <taxon>Paenibacillaceae</taxon>
        <taxon>Paenibacillus</taxon>
    </lineage>
</organism>
<dbReference type="EMBL" id="JACYTN010000038">
    <property type="protein sequence ID" value="MBD8501130.1"/>
    <property type="molecule type" value="Genomic_DNA"/>
</dbReference>
<proteinExistence type="predicted"/>
<reference evidence="1 2" key="1">
    <citation type="submission" date="2020-09" db="EMBL/GenBank/DDBJ databases">
        <title>Paenibacillus sp. CAU 1523 isolated from sand of Haeundae Beach.</title>
        <authorList>
            <person name="Kim W."/>
        </authorList>
    </citation>
    <scope>NUCLEOTIDE SEQUENCE [LARGE SCALE GENOMIC DNA]</scope>
    <source>
        <strain evidence="1 2">CAU 1523</strain>
    </source>
</reference>
<evidence type="ECO:0000313" key="2">
    <source>
        <dbReference type="Proteomes" id="UP000634529"/>
    </source>
</evidence>
<dbReference type="Proteomes" id="UP000634529">
    <property type="component" value="Unassembled WGS sequence"/>
</dbReference>
<keyword evidence="2" id="KW-1185">Reference proteome</keyword>
<evidence type="ECO:0000313" key="1">
    <source>
        <dbReference type="EMBL" id="MBD8501130.1"/>
    </source>
</evidence>
<dbReference type="RefSeq" id="WP_192027338.1">
    <property type="nucleotide sequence ID" value="NZ_JACYTN010000038.1"/>
</dbReference>
<name>A0ABR9B436_9BACL</name>
<gene>
    <name evidence="1" type="ORF">IFO66_22915</name>
</gene>
<protein>
    <submittedName>
        <fullName evidence="1">Uncharacterized protein</fullName>
    </submittedName>
</protein>
<accession>A0ABR9B436</accession>
<comment type="caution">
    <text evidence="1">The sequence shown here is derived from an EMBL/GenBank/DDBJ whole genome shotgun (WGS) entry which is preliminary data.</text>
</comment>
<sequence>MSAMNMLKLGLVLLFVMAITACAERPIPELKVTSESNIQIPISLVSYMWNHEVTYGDPRSAMKNAKAFVVQKGERLKIDFSTQPNEETVGSHLWMESHTKGIKQVLIDNSYVKVPNETGEYIYSIYATWDEGTVSYAIKVKVE</sequence>